<dbReference type="SUPFAM" id="SSF81301">
    <property type="entry name" value="Nucleotidyltransferase"/>
    <property type="match status" value="1"/>
</dbReference>
<dbReference type="PANTHER" id="PTHR43852:SF3">
    <property type="entry name" value="NUCLEOTIDYLTRANSFERASE"/>
    <property type="match status" value="1"/>
</dbReference>
<dbReference type="GO" id="GO:0016740">
    <property type="term" value="F:transferase activity"/>
    <property type="evidence" value="ECO:0007669"/>
    <property type="project" value="UniProtKB-KW"/>
</dbReference>
<dbReference type="CDD" id="cd05403">
    <property type="entry name" value="NT_KNTase_like"/>
    <property type="match status" value="1"/>
</dbReference>
<name>A0A4R6LLB8_9FIRM</name>
<organism evidence="2 3">
    <name type="scientific">Halanaerobium saccharolyticum</name>
    <dbReference type="NCBI Taxonomy" id="43595"/>
    <lineage>
        <taxon>Bacteria</taxon>
        <taxon>Bacillati</taxon>
        <taxon>Bacillota</taxon>
        <taxon>Clostridia</taxon>
        <taxon>Halanaerobiales</taxon>
        <taxon>Halanaerobiaceae</taxon>
        <taxon>Halanaerobium</taxon>
    </lineage>
</organism>
<evidence type="ECO:0000313" key="3">
    <source>
        <dbReference type="Proteomes" id="UP000295064"/>
    </source>
</evidence>
<evidence type="ECO:0000313" key="2">
    <source>
        <dbReference type="EMBL" id="TDO83350.1"/>
    </source>
</evidence>
<accession>A0A4R6LLB8</accession>
<gene>
    <name evidence="2" type="ORF">DFR79_1268</name>
</gene>
<evidence type="ECO:0000259" key="1">
    <source>
        <dbReference type="Pfam" id="PF18765"/>
    </source>
</evidence>
<dbReference type="AlphaFoldDB" id="A0A4R6LLB8"/>
<dbReference type="PANTHER" id="PTHR43852">
    <property type="entry name" value="NUCLEOTIDYLTRANSFERASE"/>
    <property type="match status" value="1"/>
</dbReference>
<dbReference type="Proteomes" id="UP000295064">
    <property type="component" value="Unassembled WGS sequence"/>
</dbReference>
<feature type="domain" description="Polymerase beta nucleotidyltransferase" evidence="1">
    <location>
        <begin position="5"/>
        <end position="90"/>
    </location>
</feature>
<comment type="caution">
    <text evidence="2">The sequence shown here is derived from an EMBL/GenBank/DDBJ whole genome shotgun (WGS) entry which is preliminary data.</text>
</comment>
<protein>
    <submittedName>
        <fullName evidence="2">Nucleotidyltransferase-like protein</fullName>
    </submittedName>
</protein>
<dbReference type="InterPro" id="IPR041633">
    <property type="entry name" value="Polbeta"/>
</dbReference>
<dbReference type="Pfam" id="PF18765">
    <property type="entry name" value="Polbeta"/>
    <property type="match status" value="1"/>
</dbReference>
<dbReference type="EMBL" id="SNWX01000026">
    <property type="protein sequence ID" value="TDO83350.1"/>
    <property type="molecule type" value="Genomic_DNA"/>
</dbReference>
<sequence length="125" mass="14496">MPAAIIEKYNIELFIVFGSYAENVNKPESDLDLAYKSSKILAEEKELELLKKLSQFYQRGDLDLVNLAKAEPVLKVEVAKKGRLLYGSEKKFEEFSIYAAAIYADTKFLRDDRRKTLEKKLEVRR</sequence>
<dbReference type="NCBIfam" id="NF047752">
    <property type="entry name" value="MntA_antitoxin"/>
    <property type="match status" value="1"/>
</dbReference>
<dbReference type="InterPro" id="IPR043519">
    <property type="entry name" value="NT_sf"/>
</dbReference>
<keyword evidence="2" id="KW-0808">Transferase</keyword>
<dbReference type="InterPro" id="IPR052930">
    <property type="entry name" value="TA_antitoxin_MntA"/>
</dbReference>
<dbReference type="Gene3D" id="3.30.460.10">
    <property type="entry name" value="Beta Polymerase, domain 2"/>
    <property type="match status" value="1"/>
</dbReference>
<proteinExistence type="predicted"/>
<reference evidence="2 3" key="1">
    <citation type="submission" date="2019-03" db="EMBL/GenBank/DDBJ databases">
        <title>Subsurface microbial communities from deep shales in Ohio and West Virginia, USA.</title>
        <authorList>
            <person name="Wrighton K."/>
        </authorList>
    </citation>
    <scope>NUCLEOTIDE SEQUENCE [LARGE SCALE GENOMIC DNA]</scope>
    <source>
        <strain evidence="2 3">MA284_T2</strain>
    </source>
</reference>